<gene>
    <name evidence="2" type="ORF">GCM10010909_04800</name>
</gene>
<dbReference type="Gene3D" id="3.40.190.80">
    <property type="match status" value="1"/>
</dbReference>
<dbReference type="InterPro" id="IPR000760">
    <property type="entry name" value="Inositol_monophosphatase-like"/>
</dbReference>
<reference evidence="3" key="1">
    <citation type="journal article" date="2019" name="Int. J. Syst. Evol. Microbiol.">
        <title>The Global Catalogue of Microorganisms (GCM) 10K type strain sequencing project: providing services to taxonomists for standard genome sequencing and annotation.</title>
        <authorList>
            <consortium name="The Broad Institute Genomics Platform"/>
            <consortium name="The Broad Institute Genome Sequencing Center for Infectious Disease"/>
            <person name="Wu L."/>
            <person name="Ma J."/>
        </authorList>
    </citation>
    <scope>NUCLEOTIDE SEQUENCE [LARGE SCALE GENOMIC DNA]</scope>
    <source>
        <strain evidence="3">NBRC 112502</strain>
    </source>
</reference>
<name>A0ABQ6A3A8_9PROT</name>
<dbReference type="SUPFAM" id="SSF56655">
    <property type="entry name" value="Carbohydrate phosphatase"/>
    <property type="match status" value="1"/>
</dbReference>
<comment type="similarity">
    <text evidence="1">Belongs to the inositol monophosphatase superfamily.</text>
</comment>
<evidence type="ECO:0000313" key="3">
    <source>
        <dbReference type="Proteomes" id="UP001156641"/>
    </source>
</evidence>
<evidence type="ECO:0000313" key="2">
    <source>
        <dbReference type="EMBL" id="GLR65802.1"/>
    </source>
</evidence>
<dbReference type="RefSeq" id="WP_408861671.1">
    <property type="nucleotide sequence ID" value="NZ_BSOS01000007.1"/>
</dbReference>
<dbReference type="Proteomes" id="UP001156641">
    <property type="component" value="Unassembled WGS sequence"/>
</dbReference>
<dbReference type="Gene3D" id="3.30.540.10">
    <property type="entry name" value="Fructose-1,6-Bisphosphatase, subunit A, domain 1"/>
    <property type="match status" value="1"/>
</dbReference>
<comment type="caution">
    <text evidence="2">The sequence shown here is derived from an EMBL/GenBank/DDBJ whole genome shotgun (WGS) entry which is preliminary data.</text>
</comment>
<accession>A0ABQ6A3A8</accession>
<dbReference type="EMBL" id="BSOS01000007">
    <property type="protein sequence ID" value="GLR65802.1"/>
    <property type="molecule type" value="Genomic_DNA"/>
</dbReference>
<dbReference type="Pfam" id="PF00459">
    <property type="entry name" value="Inositol_P"/>
    <property type="match status" value="1"/>
</dbReference>
<dbReference type="PANTHER" id="PTHR20854">
    <property type="entry name" value="INOSITOL MONOPHOSPHATASE"/>
    <property type="match status" value="1"/>
</dbReference>
<keyword evidence="3" id="KW-1185">Reference proteome</keyword>
<dbReference type="PRINTS" id="PR00377">
    <property type="entry name" value="IMPHPHTASES"/>
</dbReference>
<evidence type="ECO:0000256" key="1">
    <source>
        <dbReference type="ARBA" id="ARBA00009759"/>
    </source>
</evidence>
<sequence length="268" mass="29216">MIEEVIRLLREVSRTEIMPRFKHLVEGDVRTKSGPLDPVTVADEAAERALDAGLRALFPGDDVLGEEAASADESLLGRLARPGRVWIIDPIDGTANFAAELPLFGVMAALVEEDRILAGFIHDPVSDDTAVATLGGGAWMVAADGARRRLRVAAPVPVARMTGSMSWRYMEEPLRSHVLHRLDRMAAVTDYRCAAHQYRMLAAGHCHAQMFRKLLPWDHAAGFLLHQEAGGYGRRFDGSAYTPSVTGGGLLLTPDAASWKELAEALLR</sequence>
<dbReference type="PANTHER" id="PTHR20854:SF4">
    <property type="entry name" value="INOSITOL-1-MONOPHOSPHATASE-RELATED"/>
    <property type="match status" value="1"/>
</dbReference>
<protein>
    <submittedName>
        <fullName evidence="2">Inositol monophosphatase</fullName>
    </submittedName>
</protein>
<organism evidence="2 3">
    <name type="scientific">Acidocella aquatica</name>
    <dbReference type="NCBI Taxonomy" id="1922313"/>
    <lineage>
        <taxon>Bacteria</taxon>
        <taxon>Pseudomonadati</taxon>
        <taxon>Pseudomonadota</taxon>
        <taxon>Alphaproteobacteria</taxon>
        <taxon>Acetobacterales</taxon>
        <taxon>Acidocellaceae</taxon>
        <taxon>Acidocella</taxon>
    </lineage>
</organism>
<proteinExistence type="inferred from homology"/>